<evidence type="ECO:0000256" key="1">
    <source>
        <dbReference type="SAM" id="SignalP"/>
    </source>
</evidence>
<reference evidence="2 3" key="1">
    <citation type="submission" date="2019-09" db="EMBL/GenBank/DDBJ databases">
        <title>Draft genome sequence of various Type strains from the CCUG.</title>
        <authorList>
            <person name="Pineiro-Iglesias B."/>
            <person name="Tunovic T."/>
            <person name="Unosson C."/>
            <person name="Inganas E."/>
            <person name="Ohlen M."/>
            <person name="Cardew S."/>
            <person name="Jensie-Markopoulos S."/>
            <person name="Salva-Serra F."/>
            <person name="Jaen-Luchoro D."/>
            <person name="Karlsson R."/>
            <person name="Svensson-Stadler L."/>
            <person name="Chun J."/>
            <person name="Moore E."/>
        </authorList>
    </citation>
    <scope>NUCLEOTIDE SEQUENCE [LARGE SCALE GENOMIC DNA]</scope>
    <source>
        <strain evidence="2 3">CCUG 53682T</strain>
    </source>
</reference>
<evidence type="ECO:0008006" key="4">
    <source>
        <dbReference type="Google" id="ProtNLM"/>
    </source>
</evidence>
<dbReference type="Proteomes" id="UP000322181">
    <property type="component" value="Unassembled WGS sequence"/>
</dbReference>
<feature type="signal peptide" evidence="1">
    <location>
        <begin position="1"/>
        <end position="27"/>
    </location>
</feature>
<accession>A0A5M9R902</accession>
<proteinExistence type="predicted"/>
<sequence length="295" mass="33507">MVLQGVLVLKKSLLLCLMCSVSYNAHSSEKTCSGDMISVNAFNNFIFTQEQPFNDSLKEINLRIKSKDDYISNNTHAEFDGCGVLLKLKSNEVIKSQIKENILINATDMAINKNDKIWGYKMTFKMSAVNQDGIEKNIMLQKMSGKFQTDINGKINKSEDTSYVLIGKDRMSAKAVTTFLIDDKDRVSESSRVSTMKNDSVNTIYSYDSKNRLIQTRSGSTIEEFTYGDDNRELSSKKVQEFFTTETTVTTCKDWNKFGRCTDAEQDISVLIKGDKGKKDAIYNHHADIKYDYVY</sequence>
<name>A0A5M9R902_9GAMM</name>
<protein>
    <recommendedName>
        <fullName evidence="4">YD repeat-containing protein</fullName>
    </recommendedName>
</protein>
<dbReference type="EMBL" id="VXKB01000001">
    <property type="protein sequence ID" value="KAA8717081.1"/>
    <property type="molecule type" value="Genomic_DNA"/>
</dbReference>
<organism evidence="2 3">
    <name type="scientific">Morganella psychrotolerans</name>
    <dbReference type="NCBI Taxonomy" id="368603"/>
    <lineage>
        <taxon>Bacteria</taxon>
        <taxon>Pseudomonadati</taxon>
        <taxon>Pseudomonadota</taxon>
        <taxon>Gammaproteobacteria</taxon>
        <taxon>Enterobacterales</taxon>
        <taxon>Morganellaceae</taxon>
        <taxon>Morganella</taxon>
    </lineage>
</organism>
<dbReference type="AlphaFoldDB" id="A0A5M9R902"/>
<feature type="chain" id="PRO_5024437031" description="YD repeat-containing protein" evidence="1">
    <location>
        <begin position="28"/>
        <end position="295"/>
    </location>
</feature>
<gene>
    <name evidence="2" type="ORF">F4V73_04230</name>
</gene>
<evidence type="ECO:0000313" key="2">
    <source>
        <dbReference type="EMBL" id="KAA8717081.1"/>
    </source>
</evidence>
<evidence type="ECO:0000313" key="3">
    <source>
        <dbReference type="Proteomes" id="UP000322181"/>
    </source>
</evidence>
<comment type="caution">
    <text evidence="2">The sequence shown here is derived from an EMBL/GenBank/DDBJ whole genome shotgun (WGS) entry which is preliminary data.</text>
</comment>
<keyword evidence="1" id="KW-0732">Signal</keyword>